<name>A0AAE3J067_9RHOB</name>
<proteinExistence type="predicted"/>
<keyword evidence="1" id="KW-0812">Transmembrane</keyword>
<feature type="transmembrane region" description="Helical" evidence="1">
    <location>
        <begin position="180"/>
        <end position="208"/>
    </location>
</feature>
<feature type="transmembrane region" description="Helical" evidence="1">
    <location>
        <begin position="293"/>
        <end position="313"/>
    </location>
</feature>
<evidence type="ECO:0000313" key="2">
    <source>
        <dbReference type="EMBL" id="MCV6823726.1"/>
    </source>
</evidence>
<feature type="transmembrane region" description="Helical" evidence="1">
    <location>
        <begin position="82"/>
        <end position="106"/>
    </location>
</feature>
<feature type="transmembrane region" description="Helical" evidence="1">
    <location>
        <begin position="9"/>
        <end position="29"/>
    </location>
</feature>
<dbReference type="RefSeq" id="WP_263952563.1">
    <property type="nucleotide sequence ID" value="NZ_JAOYFC010000001.1"/>
</dbReference>
<feature type="transmembrane region" description="Helical" evidence="1">
    <location>
        <begin position="148"/>
        <end position="168"/>
    </location>
</feature>
<keyword evidence="1" id="KW-0472">Membrane</keyword>
<gene>
    <name evidence="2" type="ORF">OH136_04080</name>
</gene>
<feature type="transmembrane region" description="Helical" evidence="1">
    <location>
        <begin position="319"/>
        <end position="335"/>
    </location>
</feature>
<keyword evidence="3" id="KW-1185">Reference proteome</keyword>
<feature type="transmembrane region" description="Helical" evidence="1">
    <location>
        <begin position="248"/>
        <end position="272"/>
    </location>
</feature>
<protein>
    <submittedName>
        <fullName evidence="2">Phosphatase PAP2 family protein</fullName>
    </submittedName>
</protein>
<accession>A0AAE3J067</accession>
<sequence>MRQFYLDDFSLFTVIALAYCFLGGVFLLLTGQDPLLLWIGVVRSFSMFAMLALEFAPWWSYLIAGALILYFGNLRNLTMRKLANIVLAIILCSCFVFVFSMIKAYLPNIIPFWADPLFTRLDFALHFGINPRDLLSFLDSFTPDALTIAYHSGWVFIATFLPVLLITFDPCKTRSRQFIVLWAACWIVLGNFLALIFMSAGPIFVGYIDGVDPNIHGYARGFVEQENAKILHFLREKLWLAYSGNDPLAGSGISAFPSVHVGMAAVVGLYFIRLGSDIRAAASTPFRKNAALLTGWVAGIGTILLFLVLSVYLTWHYAVDGYAALIIIVALYALIRRSSLFGKKAQIHPSSGLNMPKA</sequence>
<evidence type="ECO:0000313" key="3">
    <source>
        <dbReference type="Proteomes" id="UP001208041"/>
    </source>
</evidence>
<dbReference type="GO" id="GO:0016020">
    <property type="term" value="C:membrane"/>
    <property type="evidence" value="ECO:0007669"/>
    <property type="project" value="UniProtKB-SubCell"/>
</dbReference>
<dbReference type="EMBL" id="JAOYFC010000001">
    <property type="protein sequence ID" value="MCV6823726.1"/>
    <property type="molecule type" value="Genomic_DNA"/>
</dbReference>
<organism evidence="2 3">
    <name type="scientific">Halocynthiibacter halioticoli</name>
    <dbReference type="NCBI Taxonomy" id="2986804"/>
    <lineage>
        <taxon>Bacteria</taxon>
        <taxon>Pseudomonadati</taxon>
        <taxon>Pseudomonadota</taxon>
        <taxon>Alphaproteobacteria</taxon>
        <taxon>Rhodobacterales</taxon>
        <taxon>Paracoccaceae</taxon>
        <taxon>Halocynthiibacter</taxon>
    </lineage>
</organism>
<dbReference type="AlphaFoldDB" id="A0AAE3J067"/>
<reference evidence="2" key="1">
    <citation type="submission" date="2022-10" db="EMBL/GenBank/DDBJ databases">
        <authorList>
            <person name="Yue Y."/>
        </authorList>
    </citation>
    <scope>NUCLEOTIDE SEQUENCE</scope>
    <source>
        <strain evidence="2">Z654</strain>
    </source>
</reference>
<feature type="transmembrane region" description="Helical" evidence="1">
    <location>
        <begin position="49"/>
        <end position="70"/>
    </location>
</feature>
<comment type="caution">
    <text evidence="2">The sequence shown here is derived from an EMBL/GenBank/DDBJ whole genome shotgun (WGS) entry which is preliminary data.</text>
</comment>
<evidence type="ECO:0000256" key="1">
    <source>
        <dbReference type="SAM" id="Phobius"/>
    </source>
</evidence>
<keyword evidence="1" id="KW-1133">Transmembrane helix</keyword>
<dbReference type="Proteomes" id="UP001208041">
    <property type="component" value="Unassembled WGS sequence"/>
</dbReference>